<name>A0ABM5BX00_VICPA</name>
<organism evidence="2 3">
    <name type="scientific">Vicugna pacos</name>
    <name type="common">Alpaca</name>
    <name type="synonym">Lama pacos</name>
    <dbReference type="NCBI Taxonomy" id="30538"/>
    <lineage>
        <taxon>Eukaryota</taxon>
        <taxon>Metazoa</taxon>
        <taxon>Chordata</taxon>
        <taxon>Craniata</taxon>
        <taxon>Vertebrata</taxon>
        <taxon>Euteleostomi</taxon>
        <taxon>Mammalia</taxon>
        <taxon>Eutheria</taxon>
        <taxon>Laurasiatheria</taxon>
        <taxon>Artiodactyla</taxon>
        <taxon>Tylopoda</taxon>
        <taxon>Camelidae</taxon>
        <taxon>Vicugna</taxon>
    </lineage>
</organism>
<proteinExistence type="predicted"/>
<evidence type="ECO:0000313" key="2">
    <source>
        <dbReference type="Proteomes" id="UP001652581"/>
    </source>
</evidence>
<feature type="region of interest" description="Disordered" evidence="1">
    <location>
        <begin position="173"/>
        <end position="213"/>
    </location>
</feature>
<reference evidence="3 4" key="1">
    <citation type="submission" date="2025-05" db="UniProtKB">
        <authorList>
            <consortium name="RefSeq"/>
        </authorList>
    </citation>
    <scope>IDENTIFICATION</scope>
</reference>
<sequence length="257" mass="27395">MQGSQASRLPWAGKLGTEGAGGRGGVRPESREARAGRRDGHAQAGPSRACQSSAVVRRQDKRNNPRMNGPPTESGAPGPRGAPHLADSPRSVRRARLFEREAGRGAPPAWGAPNPSAAAAGASGAHEARRAGENVPCEPWVREKVLFLLHPERCLGTQGDPAREEVAAEEDLFEAGGQDREPACPSPLFPREKRVSGSRVDAPSGAPLGDPPKPLLVRVVDYEVTQEVLQIAWTKGCMTTLTEERSVTAVTFRANRE</sequence>
<evidence type="ECO:0000256" key="1">
    <source>
        <dbReference type="SAM" id="MobiDB-lite"/>
    </source>
</evidence>
<dbReference type="RefSeq" id="XP_072800940.1">
    <property type="nucleotide sequence ID" value="XM_072944839.1"/>
</dbReference>
<feature type="compositionally biased region" description="Low complexity" evidence="1">
    <location>
        <begin position="104"/>
        <end position="125"/>
    </location>
</feature>
<dbReference type="RefSeq" id="XP_072800942.1">
    <property type="nucleotide sequence ID" value="XM_072944841.1"/>
</dbReference>
<dbReference type="RefSeq" id="XP_072800939.1">
    <property type="nucleotide sequence ID" value="XM_072944838.1"/>
</dbReference>
<dbReference type="RefSeq" id="XP_072800943.1">
    <property type="nucleotide sequence ID" value="XM_072944842.1"/>
</dbReference>
<accession>A0ABM5BX00</accession>
<feature type="region of interest" description="Disordered" evidence="1">
    <location>
        <begin position="1"/>
        <end position="130"/>
    </location>
</feature>
<evidence type="ECO:0000313" key="7">
    <source>
        <dbReference type="RefSeq" id="XP_072800942.1"/>
    </source>
</evidence>
<dbReference type="GeneID" id="102539469"/>
<feature type="compositionally biased region" description="Gly residues" evidence="1">
    <location>
        <begin position="16"/>
        <end position="25"/>
    </location>
</feature>
<dbReference type="Proteomes" id="UP001652581">
    <property type="component" value="Chromosome 20"/>
</dbReference>
<evidence type="ECO:0000313" key="5">
    <source>
        <dbReference type="RefSeq" id="XP_072800940.1"/>
    </source>
</evidence>
<keyword evidence="2" id="KW-1185">Reference proteome</keyword>
<evidence type="ECO:0000313" key="8">
    <source>
        <dbReference type="RefSeq" id="XP_072800943.1"/>
    </source>
</evidence>
<evidence type="ECO:0000313" key="6">
    <source>
        <dbReference type="RefSeq" id="XP_072800941.1"/>
    </source>
</evidence>
<dbReference type="PANTHER" id="PTHR36880:SF1">
    <property type="entry name" value="9130008F23RIK PROTEIN"/>
    <property type="match status" value="1"/>
</dbReference>
<feature type="compositionally biased region" description="Basic and acidic residues" evidence="1">
    <location>
        <begin position="26"/>
        <end position="41"/>
    </location>
</feature>
<gene>
    <name evidence="3 4 5 6 7 8" type="primary">C20H6orf141</name>
</gene>
<dbReference type="RefSeq" id="XP_072800938.1">
    <property type="nucleotide sequence ID" value="XM_072944837.1"/>
</dbReference>
<dbReference type="PANTHER" id="PTHR36880">
    <property type="entry name" value="9130008F23RIK PROTEIN"/>
    <property type="match status" value="1"/>
</dbReference>
<protein>
    <submittedName>
        <fullName evidence="3 4">Uncharacterized protein C6orf141 homolog</fullName>
    </submittedName>
</protein>
<dbReference type="RefSeq" id="XP_072800941.1">
    <property type="nucleotide sequence ID" value="XM_072944840.1"/>
</dbReference>
<evidence type="ECO:0000313" key="3">
    <source>
        <dbReference type="RefSeq" id="XP_072800938.1"/>
    </source>
</evidence>
<dbReference type="InterPro" id="IPR037739">
    <property type="entry name" value="C6orf141"/>
</dbReference>
<evidence type="ECO:0000313" key="4">
    <source>
        <dbReference type="RefSeq" id="XP_072800939.1"/>
    </source>
</evidence>